<reference evidence="2" key="2">
    <citation type="submission" date="2023-01" db="EMBL/GenBank/DDBJ databases">
        <authorList>
            <person name="Sun Q."/>
            <person name="Evtushenko L."/>
        </authorList>
    </citation>
    <scope>NUCLEOTIDE SEQUENCE</scope>
    <source>
        <strain evidence="2">VKM B-1499</strain>
    </source>
</reference>
<keyword evidence="3" id="KW-1185">Reference proteome</keyword>
<dbReference type="Pfam" id="PF01381">
    <property type="entry name" value="HTH_3"/>
    <property type="match status" value="1"/>
</dbReference>
<dbReference type="InterPro" id="IPR001387">
    <property type="entry name" value="Cro/C1-type_HTH"/>
</dbReference>
<accession>A0ABQ5TEE4</accession>
<dbReference type="Proteomes" id="UP001143509">
    <property type="component" value="Unassembled WGS sequence"/>
</dbReference>
<dbReference type="CDD" id="cd00093">
    <property type="entry name" value="HTH_XRE"/>
    <property type="match status" value="1"/>
</dbReference>
<evidence type="ECO:0000259" key="1">
    <source>
        <dbReference type="PROSITE" id="PS50943"/>
    </source>
</evidence>
<dbReference type="Gene3D" id="1.10.260.40">
    <property type="entry name" value="lambda repressor-like DNA-binding domains"/>
    <property type="match status" value="1"/>
</dbReference>
<dbReference type="RefSeq" id="WP_271166518.1">
    <property type="nucleotide sequence ID" value="NZ_BSFD01000011.1"/>
</dbReference>
<evidence type="ECO:0000313" key="2">
    <source>
        <dbReference type="EMBL" id="GLK50382.1"/>
    </source>
</evidence>
<comment type="caution">
    <text evidence="2">The sequence shown here is derived from an EMBL/GenBank/DDBJ whole genome shotgun (WGS) entry which is preliminary data.</text>
</comment>
<gene>
    <name evidence="2" type="ORF">GCM10017620_33560</name>
</gene>
<dbReference type="PROSITE" id="PS50943">
    <property type="entry name" value="HTH_CROC1"/>
    <property type="match status" value="1"/>
</dbReference>
<dbReference type="EMBL" id="BSFD01000011">
    <property type="protein sequence ID" value="GLK50382.1"/>
    <property type="molecule type" value="Genomic_DNA"/>
</dbReference>
<dbReference type="InterPro" id="IPR010982">
    <property type="entry name" value="Lambda_DNA-bd_dom_sf"/>
</dbReference>
<sequence length="118" mass="12685">MAVQHDALDPIDVHVGAQLRALRQRERLTQAKLAQSLGVTFQQVQKYERGVNRMAASTLAKASAALGCSVMDFYPKVDGSGEPSRGEVLDELASLYDSMGGRQRAALLGTARALATVR</sequence>
<protein>
    <recommendedName>
        <fullName evidence="1">HTH cro/C1-type domain-containing protein</fullName>
    </recommendedName>
</protein>
<dbReference type="SUPFAM" id="SSF47413">
    <property type="entry name" value="lambda repressor-like DNA-binding domains"/>
    <property type="match status" value="1"/>
</dbReference>
<name>A0ABQ5TEE4_9CAUL</name>
<organism evidence="2 3">
    <name type="scientific">Brevundimonas intermedia</name>
    <dbReference type="NCBI Taxonomy" id="74315"/>
    <lineage>
        <taxon>Bacteria</taxon>
        <taxon>Pseudomonadati</taxon>
        <taxon>Pseudomonadota</taxon>
        <taxon>Alphaproteobacteria</taxon>
        <taxon>Caulobacterales</taxon>
        <taxon>Caulobacteraceae</taxon>
        <taxon>Brevundimonas</taxon>
    </lineage>
</organism>
<dbReference type="SMART" id="SM00530">
    <property type="entry name" value="HTH_XRE"/>
    <property type="match status" value="1"/>
</dbReference>
<proteinExistence type="predicted"/>
<reference evidence="2" key="1">
    <citation type="journal article" date="2014" name="Int. J. Syst. Evol. Microbiol.">
        <title>Complete genome of a new Firmicutes species belonging to the dominant human colonic microbiota ('Ruminococcus bicirculans') reveals two chromosomes and a selective capacity to utilize plant glucans.</title>
        <authorList>
            <consortium name="NISC Comparative Sequencing Program"/>
            <person name="Wegmann U."/>
            <person name="Louis P."/>
            <person name="Goesmann A."/>
            <person name="Henrissat B."/>
            <person name="Duncan S.H."/>
            <person name="Flint H.J."/>
        </authorList>
    </citation>
    <scope>NUCLEOTIDE SEQUENCE</scope>
    <source>
        <strain evidence="2">VKM B-1499</strain>
    </source>
</reference>
<feature type="domain" description="HTH cro/C1-type" evidence="1">
    <location>
        <begin position="19"/>
        <end position="73"/>
    </location>
</feature>
<evidence type="ECO:0000313" key="3">
    <source>
        <dbReference type="Proteomes" id="UP001143509"/>
    </source>
</evidence>